<dbReference type="RefSeq" id="WP_246340534.1">
    <property type="nucleotide sequence ID" value="NZ_JACJHY010000002.1"/>
</dbReference>
<keyword evidence="4 6" id="KW-1133">Transmembrane helix</keyword>
<evidence type="ECO:0000256" key="4">
    <source>
        <dbReference type="ARBA" id="ARBA00022989"/>
    </source>
</evidence>
<feature type="domain" description="Major facilitator superfamily (MFS) profile" evidence="7">
    <location>
        <begin position="15"/>
        <end position="407"/>
    </location>
</feature>
<accession>A0ABR6C0G9</accession>
<feature type="transmembrane region" description="Helical" evidence="6">
    <location>
        <begin position="116"/>
        <end position="134"/>
    </location>
</feature>
<dbReference type="InterPro" id="IPR001958">
    <property type="entry name" value="Tet-R_TetA/multi-R_MdtG-like"/>
</dbReference>
<feature type="transmembrane region" description="Helical" evidence="6">
    <location>
        <begin position="57"/>
        <end position="75"/>
    </location>
</feature>
<gene>
    <name evidence="8" type="ORF">HNQ97_000445</name>
</gene>
<evidence type="ECO:0000313" key="9">
    <source>
        <dbReference type="Proteomes" id="UP000587524"/>
    </source>
</evidence>
<proteinExistence type="predicted"/>
<protein>
    <submittedName>
        <fullName evidence="8">MFS family permease</fullName>
    </submittedName>
</protein>
<evidence type="ECO:0000256" key="6">
    <source>
        <dbReference type="SAM" id="Phobius"/>
    </source>
</evidence>
<feature type="transmembrane region" description="Helical" evidence="6">
    <location>
        <begin position="266"/>
        <end position="287"/>
    </location>
</feature>
<dbReference type="PROSITE" id="PS50850">
    <property type="entry name" value="MFS"/>
    <property type="match status" value="1"/>
</dbReference>
<dbReference type="Gene3D" id="1.20.1250.20">
    <property type="entry name" value="MFS general substrate transporter like domains"/>
    <property type="match status" value="1"/>
</dbReference>
<dbReference type="PANTHER" id="PTHR23504">
    <property type="entry name" value="MAJOR FACILITATOR SUPERFAMILY DOMAIN-CONTAINING PROTEIN 10"/>
    <property type="match status" value="1"/>
</dbReference>
<keyword evidence="3 6" id="KW-0812">Transmembrane</keyword>
<feature type="transmembrane region" description="Helical" evidence="6">
    <location>
        <begin position="146"/>
        <end position="173"/>
    </location>
</feature>
<feature type="transmembrane region" description="Helical" evidence="6">
    <location>
        <begin position="294"/>
        <end position="313"/>
    </location>
</feature>
<evidence type="ECO:0000256" key="3">
    <source>
        <dbReference type="ARBA" id="ARBA00022692"/>
    </source>
</evidence>
<dbReference type="Proteomes" id="UP000587524">
    <property type="component" value="Unassembled WGS sequence"/>
</dbReference>
<feature type="transmembrane region" description="Helical" evidence="6">
    <location>
        <begin position="185"/>
        <end position="205"/>
    </location>
</feature>
<name>A0ABR6C0G9_9HYPH</name>
<sequence length="423" mass="42690">MSGTAKPPLPLSSRVLGALLASSFIVALGYGIVLPVLPTMVERLAGSADPTFAARHIGFLTAAYVAAPLAVAFLWGRVSDLIGRRPVLVVGLIGFAVTLAASALAPNLLLLYVGRILNGGFAAAVVPTALAFIADTEGDDDRRARTFGWVSMASIAGFLLGPMLGGLAAGWAFDSGKAVPLLQAAPFLLASGLALAAAGGVRLILPGGRVTGQPVDTKNRKTSTFVPGEIRLLALASVAAAGLGAFEVGLTLRNDELAMSPAELGFTFATCSVVMFAVQGLVFSPLVKPAATKVLVAPAFLVMAIGLAVIPSITAFSEMLFAVSVVAASAGVISPLLAFWVSRITARSQGVELGIQAAAVSLGLSVGSAGAGLLFGFNGLQGAGFLTAALVMALAATASLKLPRLIAPVTADPRTVPAGRIPE</sequence>
<dbReference type="EMBL" id="JACJHZ010000002">
    <property type="protein sequence ID" value="MBA9018459.1"/>
    <property type="molecule type" value="Genomic_DNA"/>
</dbReference>
<organism evidence="8 9">
    <name type="scientific">Aminobacter ciceronei</name>
    <dbReference type="NCBI Taxonomy" id="150723"/>
    <lineage>
        <taxon>Bacteria</taxon>
        <taxon>Pseudomonadati</taxon>
        <taxon>Pseudomonadota</taxon>
        <taxon>Alphaproteobacteria</taxon>
        <taxon>Hyphomicrobiales</taxon>
        <taxon>Phyllobacteriaceae</taxon>
        <taxon>Aminobacter</taxon>
    </lineage>
</organism>
<evidence type="ECO:0000313" key="8">
    <source>
        <dbReference type="EMBL" id="MBA9018459.1"/>
    </source>
</evidence>
<evidence type="ECO:0000256" key="5">
    <source>
        <dbReference type="ARBA" id="ARBA00023136"/>
    </source>
</evidence>
<dbReference type="InterPro" id="IPR036259">
    <property type="entry name" value="MFS_trans_sf"/>
</dbReference>
<keyword evidence="9" id="KW-1185">Reference proteome</keyword>
<feature type="transmembrane region" description="Helical" evidence="6">
    <location>
        <begin position="353"/>
        <end position="377"/>
    </location>
</feature>
<feature type="transmembrane region" description="Helical" evidence="6">
    <location>
        <begin position="383"/>
        <end position="400"/>
    </location>
</feature>
<feature type="transmembrane region" description="Helical" evidence="6">
    <location>
        <begin position="15"/>
        <end position="37"/>
    </location>
</feature>
<keyword evidence="2" id="KW-0813">Transport</keyword>
<dbReference type="Pfam" id="PF07690">
    <property type="entry name" value="MFS_1"/>
    <property type="match status" value="1"/>
</dbReference>
<dbReference type="InterPro" id="IPR020846">
    <property type="entry name" value="MFS_dom"/>
</dbReference>
<feature type="transmembrane region" description="Helical" evidence="6">
    <location>
        <begin position="319"/>
        <end position="341"/>
    </location>
</feature>
<comment type="caution">
    <text evidence="8">The sequence shown here is derived from an EMBL/GenBank/DDBJ whole genome shotgun (WGS) entry which is preliminary data.</text>
</comment>
<reference evidence="8 9" key="1">
    <citation type="submission" date="2020-08" db="EMBL/GenBank/DDBJ databases">
        <title>Genomic Encyclopedia of Type Strains, Phase IV (KMG-IV): sequencing the most valuable type-strain genomes for metagenomic binning, comparative biology and taxonomic classification.</title>
        <authorList>
            <person name="Goeker M."/>
        </authorList>
    </citation>
    <scope>NUCLEOTIDE SEQUENCE [LARGE SCALE GENOMIC DNA]</scope>
    <source>
        <strain evidence="8 9">DSM 17455</strain>
    </source>
</reference>
<keyword evidence="5 6" id="KW-0472">Membrane</keyword>
<dbReference type="InterPro" id="IPR011701">
    <property type="entry name" value="MFS"/>
</dbReference>
<evidence type="ECO:0000259" key="7">
    <source>
        <dbReference type="PROSITE" id="PS50850"/>
    </source>
</evidence>
<dbReference type="PANTHER" id="PTHR23504:SF15">
    <property type="entry name" value="MAJOR FACILITATOR SUPERFAMILY (MFS) PROFILE DOMAIN-CONTAINING PROTEIN"/>
    <property type="match status" value="1"/>
</dbReference>
<feature type="transmembrane region" description="Helical" evidence="6">
    <location>
        <begin position="225"/>
        <end position="246"/>
    </location>
</feature>
<comment type="subcellular location">
    <subcellularLocation>
        <location evidence="1">Membrane</location>
        <topology evidence="1">Multi-pass membrane protein</topology>
    </subcellularLocation>
</comment>
<evidence type="ECO:0000256" key="2">
    <source>
        <dbReference type="ARBA" id="ARBA00022448"/>
    </source>
</evidence>
<evidence type="ECO:0000256" key="1">
    <source>
        <dbReference type="ARBA" id="ARBA00004141"/>
    </source>
</evidence>
<dbReference type="PRINTS" id="PR01035">
    <property type="entry name" value="TCRTETA"/>
</dbReference>
<feature type="transmembrane region" description="Helical" evidence="6">
    <location>
        <begin position="87"/>
        <end position="110"/>
    </location>
</feature>
<dbReference type="SUPFAM" id="SSF103473">
    <property type="entry name" value="MFS general substrate transporter"/>
    <property type="match status" value="1"/>
</dbReference>